<feature type="domain" description="Glycosyltransferase subfamily 4-like N-terminal" evidence="1">
    <location>
        <begin position="35"/>
        <end position="172"/>
    </location>
</feature>
<sequence>MSQIAARVGVIQRVLPAYRAAFFDALAAECAGGLSVFAGQPRPEEMIEEQPAGLRTAVRAEAENHHWFSGGAYLCWQGGLMRWLKEWQPQVLIVEANPRYVRTPSAVRWMHRRGRGVIGWGLGLPHGGKGPAGWLRRRFLTQFDALVTYSQQGLREYRAAGFPAGKVFLAPNAVAARPTLPIPPRLTTFEEAGPAVLFVGRLQARKRVDLLLRACAALPAGEQPRLWVVGDGPERPALEALAQSVYPQAQFFGARHGDELAPFFDTADVFVLPGTGGLAVQQAMSHGLPVMVAEADGTQADLVRPENGWALPPGDLQALTQTLRQALADPTALRRMGAASYRIVREEINLENMVAAFVRAVGSLQEK</sequence>
<protein>
    <submittedName>
        <fullName evidence="2">Glycosyltransferase</fullName>
    </submittedName>
</protein>
<dbReference type="AlphaFoldDB" id="A0A0M9U2Z7"/>
<dbReference type="GO" id="GO:0016758">
    <property type="term" value="F:hexosyltransferase activity"/>
    <property type="evidence" value="ECO:0007669"/>
    <property type="project" value="TreeGrafter"/>
</dbReference>
<accession>A0A0M9U2Z7</accession>
<evidence type="ECO:0000259" key="1">
    <source>
        <dbReference type="Pfam" id="PF13579"/>
    </source>
</evidence>
<dbReference type="PANTHER" id="PTHR45947:SF3">
    <property type="entry name" value="SULFOQUINOVOSYL TRANSFERASE SQD2"/>
    <property type="match status" value="1"/>
</dbReference>
<gene>
    <name evidence="2" type="ORF">LSAC_03133</name>
</gene>
<dbReference type="RefSeq" id="WP_062419526.1">
    <property type="nucleotide sequence ID" value="NZ_BBXZ01000169.1"/>
</dbReference>
<evidence type="ECO:0000313" key="2">
    <source>
        <dbReference type="EMBL" id="GAP19233.1"/>
    </source>
</evidence>
<dbReference type="Gene3D" id="3.40.50.2000">
    <property type="entry name" value="Glycogen Phosphorylase B"/>
    <property type="match status" value="2"/>
</dbReference>
<dbReference type="EMBL" id="DF967975">
    <property type="protein sequence ID" value="GAP19233.1"/>
    <property type="molecule type" value="Genomic_DNA"/>
</dbReference>
<dbReference type="OrthoDB" id="9802525at2"/>
<dbReference type="CDD" id="cd03801">
    <property type="entry name" value="GT4_PimA-like"/>
    <property type="match status" value="1"/>
</dbReference>
<dbReference type="Pfam" id="PF13692">
    <property type="entry name" value="Glyco_trans_1_4"/>
    <property type="match status" value="1"/>
</dbReference>
<name>A0A0M9U2Z7_9CHLR</name>
<dbReference type="InterPro" id="IPR028098">
    <property type="entry name" value="Glyco_trans_4-like_N"/>
</dbReference>
<organism evidence="2">
    <name type="scientific">Levilinea saccharolytica</name>
    <dbReference type="NCBI Taxonomy" id="229921"/>
    <lineage>
        <taxon>Bacteria</taxon>
        <taxon>Bacillati</taxon>
        <taxon>Chloroflexota</taxon>
        <taxon>Anaerolineae</taxon>
        <taxon>Anaerolineales</taxon>
        <taxon>Anaerolineaceae</taxon>
        <taxon>Levilinea</taxon>
    </lineage>
</organism>
<dbReference type="SUPFAM" id="SSF53756">
    <property type="entry name" value="UDP-Glycosyltransferase/glycogen phosphorylase"/>
    <property type="match status" value="1"/>
</dbReference>
<reference evidence="2" key="1">
    <citation type="journal article" date="2015" name="Genome Announc.">
        <title>Draft Genome Sequences of Anaerolinea thermolimosa IMO-1, Bellilinea caldifistulae GOMI-1, Leptolinea tardivitalis YMTK-2, Levilinea saccharolytica KIBI-1, Longilinea arvoryzae KOME-1, Previously Described as Members of the Class Anaerolineae (Chloroflexi).</title>
        <authorList>
            <person name="Matsuura N."/>
            <person name="Tourlousse M.D."/>
            <person name="Ohashi A."/>
            <person name="Hugenholtz P."/>
            <person name="Sekiguchi Y."/>
        </authorList>
    </citation>
    <scope>NUCLEOTIDE SEQUENCE</scope>
    <source>
        <strain evidence="2">KIBI-1</strain>
    </source>
</reference>
<dbReference type="Pfam" id="PF13579">
    <property type="entry name" value="Glyco_trans_4_4"/>
    <property type="match status" value="1"/>
</dbReference>
<dbReference type="InterPro" id="IPR050194">
    <property type="entry name" value="Glycosyltransferase_grp1"/>
</dbReference>
<dbReference type="PANTHER" id="PTHR45947">
    <property type="entry name" value="SULFOQUINOVOSYL TRANSFERASE SQD2"/>
    <property type="match status" value="1"/>
</dbReference>
<proteinExistence type="predicted"/>
<keyword evidence="2" id="KW-0808">Transferase</keyword>